<gene>
    <name evidence="1" type="ORF">B0T20DRAFT_103952</name>
</gene>
<evidence type="ECO:0000313" key="2">
    <source>
        <dbReference type="Proteomes" id="UP001281003"/>
    </source>
</evidence>
<protein>
    <submittedName>
        <fullName evidence="1">Uncharacterized protein</fullName>
    </submittedName>
</protein>
<proteinExistence type="predicted"/>
<organism evidence="1 2">
    <name type="scientific">Sordaria brevicollis</name>
    <dbReference type="NCBI Taxonomy" id="83679"/>
    <lineage>
        <taxon>Eukaryota</taxon>
        <taxon>Fungi</taxon>
        <taxon>Dikarya</taxon>
        <taxon>Ascomycota</taxon>
        <taxon>Pezizomycotina</taxon>
        <taxon>Sordariomycetes</taxon>
        <taxon>Sordariomycetidae</taxon>
        <taxon>Sordariales</taxon>
        <taxon>Sordariaceae</taxon>
        <taxon>Sordaria</taxon>
    </lineage>
</organism>
<reference evidence="1" key="1">
    <citation type="journal article" date="2023" name="Mol. Phylogenet. Evol.">
        <title>Genome-scale phylogeny and comparative genomics of the fungal order Sordariales.</title>
        <authorList>
            <person name="Hensen N."/>
            <person name="Bonometti L."/>
            <person name="Westerberg I."/>
            <person name="Brannstrom I.O."/>
            <person name="Guillou S."/>
            <person name="Cros-Aarteil S."/>
            <person name="Calhoun S."/>
            <person name="Haridas S."/>
            <person name="Kuo A."/>
            <person name="Mondo S."/>
            <person name="Pangilinan J."/>
            <person name="Riley R."/>
            <person name="LaButti K."/>
            <person name="Andreopoulos B."/>
            <person name="Lipzen A."/>
            <person name="Chen C."/>
            <person name="Yan M."/>
            <person name="Daum C."/>
            <person name="Ng V."/>
            <person name="Clum A."/>
            <person name="Steindorff A."/>
            <person name="Ohm R.A."/>
            <person name="Martin F."/>
            <person name="Silar P."/>
            <person name="Natvig D.O."/>
            <person name="Lalanne C."/>
            <person name="Gautier V."/>
            <person name="Ament-Velasquez S.L."/>
            <person name="Kruys A."/>
            <person name="Hutchinson M.I."/>
            <person name="Powell A.J."/>
            <person name="Barry K."/>
            <person name="Miller A.N."/>
            <person name="Grigoriev I.V."/>
            <person name="Debuchy R."/>
            <person name="Gladieux P."/>
            <person name="Hiltunen Thoren M."/>
            <person name="Johannesson H."/>
        </authorList>
    </citation>
    <scope>NUCLEOTIDE SEQUENCE</scope>
    <source>
        <strain evidence="1">FGSC 1904</strain>
    </source>
</reference>
<comment type="caution">
    <text evidence="1">The sequence shown here is derived from an EMBL/GenBank/DDBJ whole genome shotgun (WGS) entry which is preliminary data.</text>
</comment>
<keyword evidence="2" id="KW-1185">Reference proteome</keyword>
<name>A0AAE0NVA0_SORBR</name>
<accession>A0AAE0NVA0</accession>
<evidence type="ECO:0000313" key="1">
    <source>
        <dbReference type="EMBL" id="KAK3388347.1"/>
    </source>
</evidence>
<dbReference type="EMBL" id="JAUTDP010000016">
    <property type="protein sequence ID" value="KAK3388347.1"/>
    <property type="molecule type" value="Genomic_DNA"/>
</dbReference>
<dbReference type="AlphaFoldDB" id="A0AAE0NVA0"/>
<sequence>MKTPSPRPSQRSRPPNMLSVQIPDTTIKHSLRIRGLQGFKGQSWHPSSRKLNRWRTSCSNRGFFAVCGWGCLALQPSEPPVKRVECFRSPSVFPLPIQASLTSPEDAHRSPSKGKAAVQPLTIQRHVAIHDIHSSHTPSSRWPGMVYGKTAYCTPDFSACVCLVNGYRTAGLWARGSCSSGPSTPALPGGLACVI</sequence>
<reference evidence="1" key="2">
    <citation type="submission" date="2023-07" db="EMBL/GenBank/DDBJ databases">
        <authorList>
            <consortium name="Lawrence Berkeley National Laboratory"/>
            <person name="Haridas S."/>
            <person name="Hensen N."/>
            <person name="Bonometti L."/>
            <person name="Westerberg I."/>
            <person name="Brannstrom I.O."/>
            <person name="Guillou S."/>
            <person name="Cros-Aarteil S."/>
            <person name="Calhoun S."/>
            <person name="Kuo A."/>
            <person name="Mondo S."/>
            <person name="Pangilinan J."/>
            <person name="Riley R."/>
            <person name="LaButti K."/>
            <person name="Andreopoulos B."/>
            <person name="Lipzen A."/>
            <person name="Chen C."/>
            <person name="Yanf M."/>
            <person name="Daum C."/>
            <person name="Ng V."/>
            <person name="Clum A."/>
            <person name="Steindorff A."/>
            <person name="Ohm R."/>
            <person name="Martin F."/>
            <person name="Silar P."/>
            <person name="Natvig D."/>
            <person name="Lalanne C."/>
            <person name="Gautier V."/>
            <person name="Ament-velasquez S.L."/>
            <person name="Kruys A."/>
            <person name="Hutchinson M.I."/>
            <person name="Powell A.J."/>
            <person name="Barry K."/>
            <person name="Miller A.N."/>
            <person name="Grigoriev I.V."/>
            <person name="Debuchy R."/>
            <person name="Gladieux P."/>
            <person name="Thoren M.H."/>
            <person name="Johannesson H."/>
        </authorList>
    </citation>
    <scope>NUCLEOTIDE SEQUENCE</scope>
    <source>
        <strain evidence="1">FGSC 1904</strain>
    </source>
</reference>
<dbReference type="Proteomes" id="UP001281003">
    <property type="component" value="Unassembled WGS sequence"/>
</dbReference>